<evidence type="ECO:0000256" key="2">
    <source>
        <dbReference type="ARBA" id="ARBA00022729"/>
    </source>
</evidence>
<evidence type="ECO:0000256" key="1">
    <source>
        <dbReference type="ARBA" id="ARBA00022475"/>
    </source>
</evidence>
<evidence type="ECO:0000313" key="8">
    <source>
        <dbReference type="Proteomes" id="UP000218387"/>
    </source>
</evidence>
<dbReference type="EMBL" id="CP029487">
    <property type="protein sequence ID" value="QCT71868.1"/>
    <property type="molecule type" value="Genomic_DNA"/>
</dbReference>
<protein>
    <submittedName>
        <fullName evidence="7">Carbohydrate ABC transporter substrate-binding protein</fullName>
    </submittedName>
</protein>
<organism evidence="7 8">
    <name type="scientific">Eubacterium maltosivorans</name>
    <dbReference type="NCBI Taxonomy" id="2041044"/>
    <lineage>
        <taxon>Bacteria</taxon>
        <taxon>Bacillati</taxon>
        <taxon>Bacillota</taxon>
        <taxon>Clostridia</taxon>
        <taxon>Eubacteriales</taxon>
        <taxon>Eubacteriaceae</taxon>
        <taxon>Eubacterium</taxon>
    </lineage>
</organism>
<sequence length="434" mass="49198">MKKHIGRSVCLVAIAALLLTGCGQKKETVSVTAFETPQYEWGTVSNRTITIWGDDTDLKRPYQKKAFERYQEITGNTLEIRYLSKQEMSEEVPAAFQSNTAQKPDILLSYGGINLDNLKPEENFYDFTGAQWVEDLTDTALNQTIYNGKVIGLPHGEASVSGMLYNKKIFKAYDLEIPRTQEEFMQVCAVLYEKGVTPVYLPNEGSTMLLCQFPMDSFTSKSEILEGLNNNTLSYTDIPEMKTIVQWYRTIAQKGYFGDSYADNNWEGMSSAMSSERYAMMICWDTWLYTDFEGDASQFGLMPAFIGVPEEGCFEGPNQMLLLASKNSVNLDAALDLITFMADPYNYNIDYEGIYTAPIFKNQVGSISTPQYVEADRLIEQHFYDSVTWLRLKGFSQVDAAYIQRYMQETDYTADACLRDMDNARKSRAAGNEP</sequence>
<gene>
    <name evidence="7" type="ORF">CPZ25_011180</name>
</gene>
<dbReference type="Pfam" id="PF13416">
    <property type="entry name" value="SBP_bac_8"/>
    <property type="match status" value="1"/>
</dbReference>
<dbReference type="AlphaFoldDB" id="A0A4P9C8H0"/>
<dbReference type="PANTHER" id="PTHR43649">
    <property type="entry name" value="ARABINOSE-BINDING PROTEIN-RELATED"/>
    <property type="match status" value="1"/>
</dbReference>
<name>A0A4P9C8H0_EUBML</name>
<keyword evidence="4" id="KW-0564">Palmitate</keyword>
<dbReference type="PROSITE" id="PS51257">
    <property type="entry name" value="PROKAR_LIPOPROTEIN"/>
    <property type="match status" value="1"/>
</dbReference>
<dbReference type="KEGG" id="emt:CPZ25_011180"/>
<dbReference type="Proteomes" id="UP000218387">
    <property type="component" value="Chromosome"/>
</dbReference>
<evidence type="ECO:0000256" key="4">
    <source>
        <dbReference type="ARBA" id="ARBA00023139"/>
    </source>
</evidence>
<evidence type="ECO:0000256" key="3">
    <source>
        <dbReference type="ARBA" id="ARBA00023136"/>
    </source>
</evidence>
<accession>A0A4P9C8H0</accession>
<dbReference type="Gene3D" id="3.40.190.10">
    <property type="entry name" value="Periplasmic binding protein-like II"/>
    <property type="match status" value="2"/>
</dbReference>
<dbReference type="InterPro" id="IPR006059">
    <property type="entry name" value="SBP"/>
</dbReference>
<feature type="signal peptide" evidence="6">
    <location>
        <begin position="1"/>
        <end position="25"/>
    </location>
</feature>
<feature type="chain" id="PRO_5020347242" evidence="6">
    <location>
        <begin position="26"/>
        <end position="434"/>
    </location>
</feature>
<keyword evidence="3" id="KW-0472">Membrane</keyword>
<keyword evidence="2 6" id="KW-0732">Signal</keyword>
<evidence type="ECO:0000313" key="7">
    <source>
        <dbReference type="EMBL" id="QCT71868.1"/>
    </source>
</evidence>
<evidence type="ECO:0000256" key="6">
    <source>
        <dbReference type="SAM" id="SignalP"/>
    </source>
</evidence>
<dbReference type="SUPFAM" id="SSF53850">
    <property type="entry name" value="Periplasmic binding protein-like II"/>
    <property type="match status" value="1"/>
</dbReference>
<keyword evidence="5" id="KW-0449">Lipoprotein</keyword>
<proteinExistence type="predicted"/>
<dbReference type="RefSeq" id="WP_096918589.1">
    <property type="nucleotide sequence ID" value="NZ_CP029487.1"/>
</dbReference>
<keyword evidence="1" id="KW-1003">Cell membrane</keyword>
<dbReference type="InterPro" id="IPR050490">
    <property type="entry name" value="Bact_solute-bd_prot1"/>
</dbReference>
<dbReference type="PANTHER" id="PTHR43649:SF33">
    <property type="entry name" value="POLYGALACTURONAN_RHAMNOGALACTURONAN-BINDING PROTEIN YTCQ"/>
    <property type="match status" value="1"/>
</dbReference>
<keyword evidence="8" id="KW-1185">Reference proteome</keyword>
<evidence type="ECO:0000256" key="5">
    <source>
        <dbReference type="ARBA" id="ARBA00023288"/>
    </source>
</evidence>
<reference evidence="7 8" key="1">
    <citation type="submission" date="2018-05" db="EMBL/GenBank/DDBJ databases">
        <title>Genome comparison of Eubacterium sp.</title>
        <authorList>
            <person name="Feng Y."/>
            <person name="Sanchez-Andrea I."/>
            <person name="Stams A.J.M."/>
            <person name="De Vos W.M."/>
        </authorList>
    </citation>
    <scope>NUCLEOTIDE SEQUENCE [LARGE SCALE GENOMIC DNA]</scope>
    <source>
        <strain evidence="7 8">YI</strain>
    </source>
</reference>